<sequence length="61" mass="6778">NTGCHLTFTKFPNVSMFKKNTSRVSEQISTHQSVDWFSSNLSDCSLSLAVSKFRSSTTSLT</sequence>
<feature type="non-terminal residue" evidence="1">
    <location>
        <position position="1"/>
    </location>
</feature>
<evidence type="ECO:0000313" key="1">
    <source>
        <dbReference type="EMBL" id="SBQ65968.1"/>
    </source>
</evidence>
<reference evidence="1" key="1">
    <citation type="submission" date="2016-05" db="EMBL/GenBank/DDBJ databases">
        <authorList>
            <person name="Lavstsen T."/>
            <person name="Jespersen J.S."/>
        </authorList>
    </citation>
    <scope>NUCLEOTIDE SEQUENCE</scope>
    <source>
        <tissue evidence="1">Brain</tissue>
    </source>
</reference>
<name>A0A1A8G4E1_9TELE</name>
<proteinExistence type="predicted"/>
<protein>
    <submittedName>
        <fullName evidence="1">Uncharacterized protein</fullName>
    </submittedName>
</protein>
<organism evidence="1">
    <name type="scientific">Nothobranchius korthausae</name>
    <dbReference type="NCBI Taxonomy" id="1143690"/>
    <lineage>
        <taxon>Eukaryota</taxon>
        <taxon>Metazoa</taxon>
        <taxon>Chordata</taxon>
        <taxon>Craniata</taxon>
        <taxon>Vertebrata</taxon>
        <taxon>Euteleostomi</taxon>
        <taxon>Actinopterygii</taxon>
        <taxon>Neopterygii</taxon>
        <taxon>Teleostei</taxon>
        <taxon>Neoteleostei</taxon>
        <taxon>Acanthomorphata</taxon>
        <taxon>Ovalentaria</taxon>
        <taxon>Atherinomorphae</taxon>
        <taxon>Cyprinodontiformes</taxon>
        <taxon>Nothobranchiidae</taxon>
        <taxon>Nothobranchius</taxon>
    </lineage>
</organism>
<reference evidence="1" key="2">
    <citation type="submission" date="2016-06" db="EMBL/GenBank/DDBJ databases">
        <title>The genome of a short-lived fish provides insights into sex chromosome evolution and the genetic control of aging.</title>
        <authorList>
            <person name="Reichwald K."/>
            <person name="Felder M."/>
            <person name="Petzold A."/>
            <person name="Koch P."/>
            <person name="Groth M."/>
            <person name="Platzer M."/>
        </authorList>
    </citation>
    <scope>NUCLEOTIDE SEQUENCE</scope>
    <source>
        <tissue evidence="1">Brain</tissue>
    </source>
</reference>
<accession>A0A1A8G4E1</accession>
<feature type="non-terminal residue" evidence="1">
    <location>
        <position position="61"/>
    </location>
</feature>
<gene>
    <name evidence="1" type="primary">BX005380.2</name>
</gene>
<dbReference type="EMBL" id="HAEB01019441">
    <property type="protein sequence ID" value="SBQ65968.1"/>
    <property type="molecule type" value="Transcribed_RNA"/>
</dbReference>
<dbReference type="AlphaFoldDB" id="A0A1A8G4E1"/>